<sequence length="720" mass="78291">MEDSTSTSQVPPTQIVSIEHPCIIKNFHNGFNSLGGEQQLKHVLENDIGDSKDPDIKGGVEPEAGVSLRPNDPFAKKLASDGVHTGNVLVKVTVPKTTGRKRKRGSDVPYQESYGNRGMAPESITAPDLLRRMQDNPQSYTMEAVGVITDTHRFKSLPDFQLRADDVPIMHELRDHAMTPDYERLKAFDPVAGQNTVNPILQTTSTPTPLPGPPSFLHTSRPYARYPPPKPAQPMPPTQAPQKVQKKRGPKPKPKIPRATKEPAPQLRDMLVHHALAAYPVGPSTALTPRSELGSTISTIIDQLTTAMQTRPIHARLAYQSLLRGHKDANIRFALPHVGFYLDGGPWKNTIVKYGLDPRRDPKYRIYQTVSFSKTAYAAIRGGSAYGSPDKLDRVFDGTRVVDPAEMWQLCDFTQPLLQRLVHDSPVRPVCHRRYGWYYNGTIAKILVIVRDMMVQLSNPGRYGNLTDKDYEVLLKLPDQVEEAMECHLEHWHGEHLVRLAEAIGAEAVSATYQGIRGYEEQFPVMERKREGAAEGAWRKMGGRGMGLKGGGANAAGRASVGSLGGAEDGVAARGADESTTGEAAVDGGEADVDAEGEGADHNDPTSRDHEPNDDDNEPDERGANLDDEPLTDISDVGEAADGDDEARKEDVGGEDAELDGGIDGDEEADHDEGVDEEGADLQDEPLTDISDVEDAGGEGQSTAAEESTHRPGINADPAA</sequence>
<feature type="compositionally biased region" description="Acidic residues" evidence="5">
    <location>
        <begin position="653"/>
        <end position="697"/>
    </location>
</feature>
<dbReference type="PANTHER" id="PTHR13230:SF5">
    <property type="entry name" value="GENERAL TRANSCRIPTION FACTOR 3C POLYPEPTIDE 5"/>
    <property type="match status" value="1"/>
</dbReference>
<evidence type="ECO:0000313" key="8">
    <source>
        <dbReference type="EMBL" id="KAK5166533.1"/>
    </source>
</evidence>
<evidence type="ECO:0000256" key="4">
    <source>
        <dbReference type="ARBA" id="ARBA00023242"/>
    </source>
</evidence>
<evidence type="ECO:0000256" key="1">
    <source>
        <dbReference type="ARBA" id="ARBA00004123"/>
    </source>
</evidence>
<feature type="region of interest" description="Disordered" evidence="5">
    <location>
        <begin position="49"/>
        <end position="69"/>
    </location>
</feature>
<dbReference type="InterPro" id="IPR042536">
    <property type="entry name" value="TFIIIC_tauA_Sfc1"/>
</dbReference>
<dbReference type="Pfam" id="PF17682">
    <property type="entry name" value="Tau95_N"/>
    <property type="match status" value="1"/>
</dbReference>
<comment type="caution">
    <text evidence="8">The sequence shown here is derived from an EMBL/GenBank/DDBJ whole genome shotgun (WGS) entry which is preliminary data.</text>
</comment>
<dbReference type="Pfam" id="PF09734">
    <property type="entry name" value="Tau95"/>
    <property type="match status" value="1"/>
</dbReference>
<keyword evidence="3" id="KW-0804">Transcription</keyword>
<comment type="subcellular location">
    <subcellularLocation>
        <location evidence="1">Nucleus</location>
    </subcellularLocation>
</comment>
<feature type="compositionally biased region" description="Pro residues" evidence="5">
    <location>
        <begin position="225"/>
        <end position="239"/>
    </location>
</feature>
<dbReference type="PANTHER" id="PTHR13230">
    <property type="entry name" value="GENERAL TRANSCRIPTION FACTOR IIIC, POLYPEPTIDE 5"/>
    <property type="match status" value="1"/>
</dbReference>
<dbReference type="InterPro" id="IPR019136">
    <property type="entry name" value="TF_IIIC_su-5_HTH"/>
</dbReference>
<evidence type="ECO:0000256" key="2">
    <source>
        <dbReference type="ARBA" id="ARBA00023125"/>
    </source>
</evidence>
<evidence type="ECO:0000256" key="3">
    <source>
        <dbReference type="ARBA" id="ARBA00023163"/>
    </source>
</evidence>
<feature type="region of interest" description="Disordered" evidence="5">
    <location>
        <begin position="568"/>
        <end position="720"/>
    </location>
</feature>
<keyword evidence="2" id="KW-0238">DNA-binding</keyword>
<dbReference type="InterPro" id="IPR041499">
    <property type="entry name" value="Tfc1/Sfc1_N"/>
</dbReference>
<organism evidence="8 9">
    <name type="scientific">Saxophila tyrrhenica</name>
    <dbReference type="NCBI Taxonomy" id="1690608"/>
    <lineage>
        <taxon>Eukaryota</taxon>
        <taxon>Fungi</taxon>
        <taxon>Dikarya</taxon>
        <taxon>Ascomycota</taxon>
        <taxon>Pezizomycotina</taxon>
        <taxon>Dothideomycetes</taxon>
        <taxon>Dothideomycetidae</taxon>
        <taxon>Mycosphaerellales</taxon>
        <taxon>Extremaceae</taxon>
        <taxon>Saxophila</taxon>
    </lineage>
</organism>
<dbReference type="GO" id="GO:0006384">
    <property type="term" value="P:transcription initiation at RNA polymerase III promoter"/>
    <property type="evidence" value="ECO:0007669"/>
    <property type="project" value="InterPro"/>
</dbReference>
<dbReference type="EMBL" id="JAVRRT010000013">
    <property type="protein sequence ID" value="KAK5166533.1"/>
    <property type="molecule type" value="Genomic_DNA"/>
</dbReference>
<dbReference type="Proteomes" id="UP001337655">
    <property type="component" value="Unassembled WGS sequence"/>
</dbReference>
<protein>
    <submittedName>
        <fullName evidence="8">Tau 95 subunit of transcription factor TFIIIC</fullName>
    </submittedName>
</protein>
<feature type="domain" description="Transcription factor IIIC subunit 5 HTH" evidence="6">
    <location>
        <begin position="240"/>
        <end position="372"/>
    </location>
</feature>
<reference evidence="8 9" key="1">
    <citation type="submission" date="2023-08" db="EMBL/GenBank/DDBJ databases">
        <title>Black Yeasts Isolated from many extreme environments.</title>
        <authorList>
            <person name="Coleine C."/>
            <person name="Stajich J.E."/>
            <person name="Selbmann L."/>
        </authorList>
    </citation>
    <scope>NUCLEOTIDE SEQUENCE [LARGE SCALE GENOMIC DNA]</scope>
    <source>
        <strain evidence="8 9">CCFEE 5935</strain>
    </source>
</reference>
<dbReference type="Gene3D" id="3.30.200.160">
    <property type="entry name" value="TFIIIC, subcomplex tauA, subunit Sfc1, barrel domain"/>
    <property type="match status" value="1"/>
</dbReference>
<keyword evidence="9" id="KW-1185">Reference proteome</keyword>
<dbReference type="GO" id="GO:0005634">
    <property type="term" value="C:nucleus"/>
    <property type="evidence" value="ECO:0007669"/>
    <property type="project" value="UniProtKB-SubCell"/>
</dbReference>
<evidence type="ECO:0000256" key="5">
    <source>
        <dbReference type="SAM" id="MobiDB-lite"/>
    </source>
</evidence>
<feature type="compositionally biased region" description="Basic and acidic residues" evidence="5">
    <location>
        <begin position="49"/>
        <end position="60"/>
    </location>
</feature>
<gene>
    <name evidence="8" type="primary">TFC1</name>
    <name evidence="8" type="ORF">LTR77_008076</name>
</gene>
<dbReference type="GO" id="GO:0001002">
    <property type="term" value="F:RNA polymerase III type 1 promoter sequence-specific DNA binding"/>
    <property type="evidence" value="ECO:0007669"/>
    <property type="project" value="TreeGrafter"/>
</dbReference>
<dbReference type="GO" id="GO:0000127">
    <property type="term" value="C:transcription factor TFIIIC complex"/>
    <property type="evidence" value="ECO:0007669"/>
    <property type="project" value="InterPro"/>
</dbReference>
<dbReference type="GO" id="GO:0001003">
    <property type="term" value="F:RNA polymerase III type 2 promoter sequence-specific DNA binding"/>
    <property type="evidence" value="ECO:0007669"/>
    <property type="project" value="TreeGrafter"/>
</dbReference>
<name>A0AAV9P1T4_9PEZI</name>
<evidence type="ECO:0000313" key="9">
    <source>
        <dbReference type="Proteomes" id="UP001337655"/>
    </source>
</evidence>
<dbReference type="InterPro" id="IPR040454">
    <property type="entry name" value="TF_IIIC_Tfc1/Sfc1"/>
</dbReference>
<evidence type="ECO:0000259" key="6">
    <source>
        <dbReference type="Pfam" id="PF09734"/>
    </source>
</evidence>
<feature type="compositionally biased region" description="Acidic residues" evidence="5">
    <location>
        <begin position="589"/>
        <end position="598"/>
    </location>
</feature>
<feature type="region of interest" description="Disordered" evidence="5">
    <location>
        <begin position="199"/>
        <end position="264"/>
    </location>
</feature>
<feature type="compositionally biased region" description="Basic residues" evidence="5">
    <location>
        <begin position="244"/>
        <end position="258"/>
    </location>
</feature>
<keyword evidence="4" id="KW-0539">Nucleus</keyword>
<dbReference type="RefSeq" id="XP_064656415.1">
    <property type="nucleotide sequence ID" value="XM_064805310.1"/>
</dbReference>
<evidence type="ECO:0000259" key="7">
    <source>
        <dbReference type="Pfam" id="PF17682"/>
    </source>
</evidence>
<feature type="region of interest" description="Disordered" evidence="5">
    <location>
        <begin position="95"/>
        <end position="122"/>
    </location>
</feature>
<feature type="domain" description="Transcription factor IIIC subunit Tfc1/Sfc1 triple barrel" evidence="7">
    <location>
        <begin position="16"/>
        <end position="162"/>
    </location>
</feature>
<dbReference type="GeneID" id="89929410"/>
<dbReference type="AlphaFoldDB" id="A0AAV9P1T4"/>
<feature type="compositionally biased region" description="Basic and acidic residues" evidence="5">
    <location>
        <begin position="599"/>
        <end position="611"/>
    </location>
</feature>
<accession>A0AAV9P1T4</accession>
<proteinExistence type="predicted"/>